<evidence type="ECO:0000256" key="6">
    <source>
        <dbReference type="ARBA" id="ARBA00022803"/>
    </source>
</evidence>
<reference evidence="11 12" key="2">
    <citation type="journal article" date="2016" name="Infect. Immun.">
        <title>Helicobacter saguini, a Novel Helicobacter Isolated from Cotton-Top Tamarins with Ulcerative Colitis, Has Proinflammatory Properties and Induces Typhlocolitis and Dysplasia in Gnotobiotic IL-10-/- Mice.</title>
        <authorList>
            <person name="Shen Z."/>
            <person name="Mannion A."/>
            <person name="Whary M.T."/>
            <person name="Muthupalani S."/>
            <person name="Sheh A."/>
            <person name="Feng Y."/>
            <person name="Gong G."/>
            <person name="Vandamme P."/>
            <person name="Holcombe H.R."/>
            <person name="Paster B.J."/>
            <person name="Fox J.G."/>
        </authorList>
    </citation>
    <scope>NUCLEOTIDE SEQUENCE [LARGE SCALE GENOMIC DNA]</scope>
    <source>
        <strain evidence="11 12">MIT 97-6194</strain>
    </source>
</reference>
<keyword evidence="8" id="KW-0046">Antibiotic resistance</keyword>
<evidence type="ECO:0000256" key="2">
    <source>
        <dbReference type="ARBA" id="ARBA00008486"/>
    </source>
</evidence>
<keyword evidence="4" id="KW-0677">Repeat</keyword>
<evidence type="ECO:0000256" key="4">
    <source>
        <dbReference type="ARBA" id="ARBA00022737"/>
    </source>
</evidence>
<evidence type="ECO:0000256" key="9">
    <source>
        <dbReference type="RuleBase" id="RU366075"/>
    </source>
</evidence>
<comment type="subcellular location">
    <subcellularLocation>
        <location evidence="9">Secreted</location>
    </subcellularLocation>
</comment>
<dbReference type="EC" id="3.5.2.6" evidence="3 9"/>
<evidence type="ECO:0000256" key="1">
    <source>
        <dbReference type="ARBA" id="ARBA00001526"/>
    </source>
</evidence>
<name>A0A347W508_9HELI</name>
<accession>A0A347W508</accession>
<dbReference type="EMBL" id="JRMP02000018">
    <property type="protein sequence ID" value="TLD92740.1"/>
    <property type="molecule type" value="Genomic_DNA"/>
</dbReference>
<reference evidence="11" key="3">
    <citation type="submission" date="2018-04" db="EMBL/GenBank/DDBJ databases">
        <authorList>
            <person name="Sheh A."/>
            <person name="Shen Z."/>
            <person name="Mannion A.J."/>
            <person name="Fox J.G."/>
        </authorList>
    </citation>
    <scope>NUCLEOTIDE SEQUENCE</scope>
    <source>
        <strain evidence="11">MIT 97-6194</strain>
    </source>
</reference>
<comment type="caution">
    <text evidence="11">The sequence shown here is derived from an EMBL/GenBank/DDBJ whole genome shotgun (WGS) entry which is preliminary data.</text>
</comment>
<dbReference type="GO" id="GO:0046677">
    <property type="term" value="P:response to antibiotic"/>
    <property type="evidence" value="ECO:0007669"/>
    <property type="project" value="UniProtKB-KW"/>
</dbReference>
<evidence type="ECO:0000256" key="8">
    <source>
        <dbReference type="ARBA" id="ARBA00023251"/>
    </source>
</evidence>
<evidence type="ECO:0000313" key="11">
    <source>
        <dbReference type="EMBL" id="TLD92740.1"/>
    </source>
</evidence>
<gene>
    <name evidence="10" type="ORF">DCO61_08515</name>
    <name evidence="11" type="ORF">LS64_009970</name>
</gene>
<comment type="catalytic activity">
    <reaction evidence="1 9">
        <text>a beta-lactam + H2O = a substituted beta-amino acid</text>
        <dbReference type="Rhea" id="RHEA:20401"/>
        <dbReference type="ChEBI" id="CHEBI:15377"/>
        <dbReference type="ChEBI" id="CHEBI:35627"/>
        <dbReference type="ChEBI" id="CHEBI:140347"/>
        <dbReference type="EC" id="3.5.2.6"/>
    </reaction>
</comment>
<dbReference type="PANTHER" id="PTHR13891">
    <property type="entry name" value="CYTOCHROME C OXIDASE ASSEMBLY FACTOR 7"/>
    <property type="match status" value="1"/>
</dbReference>
<evidence type="ECO:0000313" key="12">
    <source>
        <dbReference type="Proteomes" id="UP000029714"/>
    </source>
</evidence>
<dbReference type="OrthoDB" id="9772133at2"/>
<evidence type="ECO:0000256" key="5">
    <source>
        <dbReference type="ARBA" id="ARBA00022801"/>
    </source>
</evidence>
<reference evidence="10 13" key="4">
    <citation type="submission" date="2019-12" db="EMBL/GenBank/DDBJ databases">
        <title>Multi-Generational Helicobacter saguini Isolates.</title>
        <authorList>
            <person name="Mannion A."/>
            <person name="Shen Z."/>
            <person name="Fox J.G."/>
        </authorList>
    </citation>
    <scope>NUCLEOTIDE SEQUENCE [LARGE SCALE GENOMIC DNA]</scope>
    <source>
        <strain evidence="10">16-048</strain>
        <strain evidence="13">16-048 (F4)</strain>
    </source>
</reference>
<keyword evidence="7" id="KW-1015">Disulfide bond</keyword>
<evidence type="ECO:0000313" key="13">
    <source>
        <dbReference type="Proteomes" id="UP000477070"/>
    </source>
</evidence>
<dbReference type="InterPro" id="IPR040239">
    <property type="entry name" value="HcpB-like"/>
</dbReference>
<comment type="similarity">
    <text evidence="2 9">Belongs to the hcp beta-lactamase family.</text>
</comment>
<dbReference type="Proteomes" id="UP000029714">
    <property type="component" value="Unassembled WGS sequence"/>
</dbReference>
<dbReference type="AlphaFoldDB" id="A0A347W508"/>
<evidence type="ECO:0000256" key="7">
    <source>
        <dbReference type="ARBA" id="ARBA00023157"/>
    </source>
</evidence>
<keyword evidence="6" id="KW-0802">TPR repeat</keyword>
<dbReference type="EMBL" id="QBIU01000001">
    <property type="protein sequence ID" value="MWV70038.1"/>
    <property type="molecule type" value="Genomic_DNA"/>
</dbReference>
<evidence type="ECO:0000313" key="10">
    <source>
        <dbReference type="EMBL" id="MWV70038.1"/>
    </source>
</evidence>
<organism evidence="11 12">
    <name type="scientific">Helicobacter saguini</name>
    <dbReference type="NCBI Taxonomy" id="1548018"/>
    <lineage>
        <taxon>Bacteria</taxon>
        <taxon>Pseudomonadati</taxon>
        <taxon>Campylobacterota</taxon>
        <taxon>Epsilonproteobacteria</taxon>
        <taxon>Campylobacterales</taxon>
        <taxon>Helicobacteraceae</taxon>
        <taxon>Helicobacter</taxon>
    </lineage>
</organism>
<keyword evidence="5 9" id="KW-0378">Hydrolase</keyword>
<reference evidence="11 12" key="1">
    <citation type="journal article" date="2014" name="Genome Announc.">
        <title>Draft genome sequences of eight enterohepatic helicobacter species isolated from both laboratory and wild rodents.</title>
        <authorList>
            <person name="Sheh A."/>
            <person name="Shen Z."/>
            <person name="Fox J.G."/>
        </authorList>
    </citation>
    <scope>NUCLEOTIDE SEQUENCE [LARGE SCALE GENOMIC DNA]</scope>
    <source>
        <strain evidence="11 12">MIT 97-6194</strain>
    </source>
</reference>
<dbReference type="Proteomes" id="UP000477070">
    <property type="component" value="Unassembled WGS sequence"/>
</dbReference>
<dbReference type="Gene3D" id="1.25.40.10">
    <property type="entry name" value="Tetratricopeptide repeat domain"/>
    <property type="match status" value="1"/>
</dbReference>
<dbReference type="GO" id="GO:0005576">
    <property type="term" value="C:extracellular region"/>
    <property type="evidence" value="ECO:0007669"/>
    <property type="project" value="UniProtKB-SubCell"/>
</dbReference>
<dbReference type="PANTHER" id="PTHR13891:SF1">
    <property type="entry name" value="CYTOCHROME C OXIDASE ASSEMBLY FACTOR 7"/>
    <property type="match status" value="1"/>
</dbReference>
<comment type="function">
    <text evidence="9">Hydrolyzes 6-aminopenicillinic acid and 7-aminocephalosporanic acid (ACA) derivatives.</text>
</comment>
<keyword evidence="12" id="KW-1185">Reference proteome</keyword>
<dbReference type="InterPro" id="IPR006597">
    <property type="entry name" value="Sel1-like"/>
</dbReference>
<sequence length="229" mass="25437">MRVLIFIFLCVVELSAIELTKGGYSADSKQFVDSKIQKEQFYACVENDVRACENLANSDILSVDECEKMACLGVAQIFVKAGKLQDSIAYYEKACGADILQACFELGNVMEHLGDFKGAMMRYNLGCHFGYLSACRAMGLMYADGVGVKANEPKARRILNDSCLNGDAASCFELGKMYRANNRLKAMQLFKRGCELGESSSCKEFKLLDSANFNVRIEDYVKDSKKDSK</sequence>
<dbReference type="SMART" id="SM00671">
    <property type="entry name" value="SEL1"/>
    <property type="match status" value="4"/>
</dbReference>
<proteinExistence type="inferred from homology"/>
<protein>
    <recommendedName>
        <fullName evidence="3 9">Beta-lactamase</fullName>
        <ecNumber evidence="3 9">3.5.2.6</ecNumber>
    </recommendedName>
</protein>
<dbReference type="GO" id="GO:0008800">
    <property type="term" value="F:beta-lactamase activity"/>
    <property type="evidence" value="ECO:0007669"/>
    <property type="project" value="UniProtKB-UniRule"/>
</dbReference>
<dbReference type="RefSeq" id="WP_052062712.1">
    <property type="nucleotide sequence ID" value="NZ_JRMP02000018.1"/>
</dbReference>
<evidence type="ECO:0000256" key="3">
    <source>
        <dbReference type="ARBA" id="ARBA00012865"/>
    </source>
</evidence>
<keyword evidence="9" id="KW-0964">Secreted</keyword>
<dbReference type="InterPro" id="IPR011990">
    <property type="entry name" value="TPR-like_helical_dom_sf"/>
</dbReference>
<dbReference type="SUPFAM" id="SSF81901">
    <property type="entry name" value="HCP-like"/>
    <property type="match status" value="1"/>
</dbReference>